<organism evidence="4 6">
    <name type="scientific">Rotaria socialis</name>
    <dbReference type="NCBI Taxonomy" id="392032"/>
    <lineage>
        <taxon>Eukaryota</taxon>
        <taxon>Metazoa</taxon>
        <taxon>Spiralia</taxon>
        <taxon>Gnathifera</taxon>
        <taxon>Rotifera</taxon>
        <taxon>Eurotatoria</taxon>
        <taxon>Bdelloidea</taxon>
        <taxon>Philodinida</taxon>
        <taxon>Philodinidae</taxon>
        <taxon>Rotaria</taxon>
    </lineage>
</organism>
<dbReference type="Proteomes" id="UP000663872">
    <property type="component" value="Unassembled WGS sequence"/>
</dbReference>
<dbReference type="GO" id="GO:0051059">
    <property type="term" value="F:NF-kappaB binding"/>
    <property type="evidence" value="ECO:0007669"/>
    <property type="project" value="TreeGrafter"/>
</dbReference>
<dbReference type="PANTHER" id="PTHR46680:SF3">
    <property type="entry name" value="NF-KAPPA-B INHIBITOR CACTUS"/>
    <property type="match status" value="1"/>
</dbReference>
<name>A0A817SYL4_9BILA</name>
<evidence type="ECO:0000256" key="1">
    <source>
        <dbReference type="ARBA" id="ARBA00022737"/>
    </source>
</evidence>
<evidence type="ECO:0000313" key="4">
    <source>
        <dbReference type="EMBL" id="CAF3304680.1"/>
    </source>
</evidence>
<dbReference type="InterPro" id="IPR002110">
    <property type="entry name" value="Ankyrin_rpt"/>
</dbReference>
<reference evidence="4" key="1">
    <citation type="submission" date="2021-02" db="EMBL/GenBank/DDBJ databases">
        <authorList>
            <person name="Nowell W R."/>
        </authorList>
    </citation>
    <scope>NUCLEOTIDE SEQUENCE</scope>
</reference>
<dbReference type="GO" id="GO:0005829">
    <property type="term" value="C:cytosol"/>
    <property type="evidence" value="ECO:0007669"/>
    <property type="project" value="TreeGrafter"/>
</dbReference>
<dbReference type="AlphaFoldDB" id="A0A817SYL4"/>
<dbReference type="GO" id="GO:0071356">
    <property type="term" value="P:cellular response to tumor necrosis factor"/>
    <property type="evidence" value="ECO:0007669"/>
    <property type="project" value="TreeGrafter"/>
</dbReference>
<dbReference type="Proteomes" id="UP000663848">
    <property type="component" value="Unassembled WGS sequence"/>
</dbReference>
<dbReference type="EMBL" id="CAJNYT010000026">
    <property type="protein sequence ID" value="CAF3304680.1"/>
    <property type="molecule type" value="Genomic_DNA"/>
</dbReference>
<dbReference type="PROSITE" id="PS50297">
    <property type="entry name" value="ANK_REP_REGION"/>
    <property type="match status" value="1"/>
</dbReference>
<dbReference type="Pfam" id="PF12796">
    <property type="entry name" value="Ank_2"/>
    <property type="match status" value="1"/>
</dbReference>
<evidence type="ECO:0000313" key="5">
    <source>
        <dbReference type="EMBL" id="CAF4693379.1"/>
    </source>
</evidence>
<dbReference type="SUPFAM" id="SSF48403">
    <property type="entry name" value="Ankyrin repeat"/>
    <property type="match status" value="1"/>
</dbReference>
<keyword evidence="1" id="KW-0677">Repeat</keyword>
<dbReference type="EMBL" id="CAJOBR010002615">
    <property type="protein sequence ID" value="CAF4693379.1"/>
    <property type="molecule type" value="Genomic_DNA"/>
</dbReference>
<evidence type="ECO:0000256" key="2">
    <source>
        <dbReference type="ARBA" id="ARBA00023043"/>
    </source>
</evidence>
<protein>
    <recommendedName>
        <fullName evidence="7">ANK_REP_REGION domain-containing protein</fullName>
    </recommendedName>
</protein>
<dbReference type="Gene3D" id="1.25.40.20">
    <property type="entry name" value="Ankyrin repeat-containing domain"/>
    <property type="match status" value="1"/>
</dbReference>
<gene>
    <name evidence="4" type="ORF">GRG538_LOCUS895</name>
    <name evidence="5" type="ORF">QYT958_LOCUS17339</name>
</gene>
<feature type="repeat" description="ANK" evidence="3">
    <location>
        <begin position="102"/>
        <end position="134"/>
    </location>
</feature>
<dbReference type="PANTHER" id="PTHR46680">
    <property type="entry name" value="NF-KAPPA-B INHIBITOR ALPHA"/>
    <property type="match status" value="1"/>
</dbReference>
<dbReference type="PROSITE" id="PS50088">
    <property type="entry name" value="ANK_REPEAT"/>
    <property type="match status" value="1"/>
</dbReference>
<evidence type="ECO:0000256" key="3">
    <source>
        <dbReference type="PROSITE-ProRule" id="PRU00023"/>
    </source>
</evidence>
<proteinExistence type="predicted"/>
<sequence length="475" mass="53359">MPTQIFLISPKQTRAYKPLKLSKSDRPTRCADISESTSTTLANEQTISSSGTKLLAMKAMPSVRMSPPQQLHDSCFDWDDENRRFGQISKLLQQIELSGELQGQTLLHLAAKLGHEEIMRTLITETSHMNSLLNTRGQTPLLCAIEAGSTSTATLLMEQDPMSLTSKDNIGSSVFHYATEHCNDIILSRAIALLKRLSSSAARLSAIQRLVEKNANGKTPFVIAVEKVDFINADSMKTTIDKDKFDIASYFVADTRRFAAIIRIQIDVNGRAYNVLEYSIALKKTEFLRTFITAKMIPLVPLLLEQCVGEDGVDFSVVDDCLRARPAAHRCMFVRSKRISTSNWLKQHPLSLTAEVNHAPVYHHDIVKICVDLKFLLFGNFLYLLILLAQISFVCLHTGVALSSSTPPHSYYDVSDITCKQLCEKLIYDQKHSLKSNGLRQFLRALLLICSIIVLLKELLKLVTQREKYLRGFFC</sequence>
<evidence type="ECO:0000313" key="6">
    <source>
        <dbReference type="Proteomes" id="UP000663872"/>
    </source>
</evidence>
<dbReference type="InterPro" id="IPR051070">
    <property type="entry name" value="NF-kappa-B_inhibitor"/>
</dbReference>
<dbReference type="InterPro" id="IPR036770">
    <property type="entry name" value="Ankyrin_rpt-contain_sf"/>
</dbReference>
<keyword evidence="2 3" id="KW-0040">ANK repeat</keyword>
<accession>A0A817SYL4</accession>
<dbReference type="SMART" id="SM00248">
    <property type="entry name" value="ANK"/>
    <property type="match status" value="3"/>
</dbReference>
<comment type="caution">
    <text evidence="4">The sequence shown here is derived from an EMBL/GenBank/DDBJ whole genome shotgun (WGS) entry which is preliminary data.</text>
</comment>
<evidence type="ECO:0008006" key="7">
    <source>
        <dbReference type="Google" id="ProtNLM"/>
    </source>
</evidence>